<keyword evidence="10" id="KW-1185">Reference proteome</keyword>
<dbReference type="PROSITE" id="PS51059">
    <property type="entry name" value="PARP_CATALYTIC"/>
    <property type="match status" value="1"/>
</dbReference>
<name>A0A103XGA1_CYNCS</name>
<dbReference type="PROSITE" id="PS51879">
    <property type="entry name" value="RST"/>
    <property type="match status" value="1"/>
</dbReference>
<evidence type="ECO:0000313" key="9">
    <source>
        <dbReference type="EMBL" id="KVH90215.1"/>
    </source>
</evidence>
<evidence type="ECO:0000256" key="3">
    <source>
        <dbReference type="ARBA" id="ARBA00023016"/>
    </source>
</evidence>
<gene>
    <name evidence="9" type="ORF">Ccrd_007810</name>
</gene>
<evidence type="ECO:0000259" key="6">
    <source>
        <dbReference type="PROSITE" id="PS50918"/>
    </source>
</evidence>
<dbReference type="InterPro" id="IPR004170">
    <property type="entry name" value="WWE_dom"/>
</dbReference>
<feature type="region of interest" description="Disordered" evidence="5">
    <location>
        <begin position="458"/>
        <end position="500"/>
    </location>
</feature>
<evidence type="ECO:0000259" key="7">
    <source>
        <dbReference type="PROSITE" id="PS51059"/>
    </source>
</evidence>
<dbReference type="OrthoDB" id="6133115at2759"/>
<comment type="subcellular location">
    <subcellularLocation>
        <location evidence="1">Nucleus</location>
    </subcellularLocation>
</comment>
<reference evidence="9 10" key="1">
    <citation type="journal article" date="2016" name="Sci. Rep.">
        <title>The genome sequence of the outbreeding globe artichoke constructed de novo incorporating a phase-aware low-pass sequencing strategy of F1 progeny.</title>
        <authorList>
            <person name="Scaglione D."/>
            <person name="Reyes-Chin-Wo S."/>
            <person name="Acquadro A."/>
            <person name="Froenicke L."/>
            <person name="Portis E."/>
            <person name="Beitel C."/>
            <person name="Tirone M."/>
            <person name="Mauro R."/>
            <person name="Lo Monaco A."/>
            <person name="Mauromicale G."/>
            <person name="Faccioli P."/>
            <person name="Cattivelli L."/>
            <person name="Rieseberg L."/>
            <person name="Michelmore R."/>
            <person name="Lanteri S."/>
        </authorList>
    </citation>
    <scope>NUCLEOTIDE SEQUENCE [LARGE SCALE GENOMIC DNA]</scope>
    <source>
        <strain evidence="9">2C</strain>
    </source>
</reference>
<comment type="caution">
    <text evidence="9">The sequence shown here is derived from an EMBL/GenBank/DDBJ whole genome shotgun (WGS) entry which is preliminary data.</text>
</comment>
<evidence type="ECO:0000259" key="8">
    <source>
        <dbReference type="PROSITE" id="PS51879"/>
    </source>
</evidence>
<dbReference type="InterPro" id="IPR022003">
    <property type="entry name" value="RST"/>
</dbReference>
<evidence type="ECO:0000313" key="10">
    <source>
        <dbReference type="Proteomes" id="UP000243975"/>
    </source>
</evidence>
<evidence type="ECO:0000256" key="2">
    <source>
        <dbReference type="ARBA" id="ARBA00022473"/>
    </source>
</evidence>
<dbReference type="PROSITE" id="PS50918">
    <property type="entry name" value="WWE"/>
    <property type="match status" value="1"/>
</dbReference>
<feature type="domain" description="PARP catalytic" evidence="7">
    <location>
        <begin position="221"/>
        <end position="451"/>
    </location>
</feature>
<dbReference type="Gene3D" id="3.90.228.10">
    <property type="match status" value="1"/>
</dbReference>
<dbReference type="SUPFAM" id="SSF56399">
    <property type="entry name" value="ADP-ribosylation"/>
    <property type="match status" value="1"/>
</dbReference>
<sequence>MASRLVKVSTNGRRIIVDSKRKIVTQCRAQIVGANKSSGVNVKPALNKLGKRKKANECKSKCCSCSRKTLVKNYSNFMKSGLPQRLLFSQDGQWVDFSQEIIELVKEDFRSKKVAIDVKTNGCHFMLDILYMIQVDLKTGAQKPIAWIDDASNCVFPELYSSCHGNHECNLSEAQKDLDVGESSVTPEIKLHLEIELNGLNNNKLEECVGESNYKKIKVDHEGQRDNCDVDMNDNNNLVDEIQKSDEYVSPVFGTNCGTVDVETGKNMFVTGLNDMKVDIVDVKKCSSSLVEARLELFEKQIEITQKLRGKANVQFAWLAAAGNAPSSMFFYGHNGPKLGKYGYGIHLAAVQSANSSATICDVDEKGIRHMVLCRVILGNTELLHPGSKQFYPSDQQFDSGVDDQQNPNHYVIWNMNMNTHIYPECIVSFKMSPAIKGNLVAEESRLDISRVTTTHDAHRPLHLDSSSSKTGKQCLPSEAMKLPPSEKVPSVGSSTPKDPKSPWMPFSMLFEAISAKVAPNDMRLLHIFYESFRAKKMNREEFIRKLRSVVGDQILRSTISSLQCKHVATSASLSEEKEVQEG</sequence>
<dbReference type="InterPro" id="IPR044964">
    <property type="entry name" value="RCD1/SRO1-5"/>
</dbReference>
<dbReference type="InterPro" id="IPR057823">
    <property type="entry name" value="WWE_RCD1"/>
</dbReference>
<dbReference type="EMBL" id="LEKV01005114">
    <property type="protein sequence ID" value="KVH90215.1"/>
    <property type="molecule type" value="Genomic_DNA"/>
</dbReference>
<accession>A0A103XGA1</accession>
<feature type="domain" description="RST" evidence="8">
    <location>
        <begin position="498"/>
        <end position="569"/>
    </location>
</feature>
<evidence type="ECO:0000256" key="1">
    <source>
        <dbReference type="ARBA" id="ARBA00004123"/>
    </source>
</evidence>
<dbReference type="PANTHER" id="PTHR32263:SF37">
    <property type="entry name" value="WWE PROTEIN-PROTEIN INTERACTION DOMAIN PROTEIN FAMILY-RELATED"/>
    <property type="match status" value="1"/>
</dbReference>
<dbReference type="InterPro" id="IPR037197">
    <property type="entry name" value="WWE_dom_sf"/>
</dbReference>
<dbReference type="PANTHER" id="PTHR32263">
    <property type="entry name" value="INACTIVE POLY [ADP-RIBOSE] POLYMERASE SRO4-RELATED"/>
    <property type="match status" value="1"/>
</dbReference>
<dbReference type="GO" id="GO:0005634">
    <property type="term" value="C:nucleus"/>
    <property type="evidence" value="ECO:0007669"/>
    <property type="project" value="UniProtKB-SubCell"/>
</dbReference>
<dbReference type="STRING" id="59895.A0A103XGA1"/>
<evidence type="ECO:0000256" key="5">
    <source>
        <dbReference type="SAM" id="MobiDB-lite"/>
    </source>
</evidence>
<dbReference type="Proteomes" id="UP000243975">
    <property type="component" value="Unassembled WGS sequence"/>
</dbReference>
<evidence type="ECO:0000256" key="4">
    <source>
        <dbReference type="ARBA" id="ARBA00023242"/>
    </source>
</evidence>
<dbReference type="Gramene" id="KVH90215">
    <property type="protein sequence ID" value="KVH90215"/>
    <property type="gene ID" value="Ccrd_007810"/>
</dbReference>
<keyword evidence="3" id="KW-0346">Stress response</keyword>
<proteinExistence type="predicted"/>
<organism evidence="9 10">
    <name type="scientific">Cynara cardunculus var. scolymus</name>
    <name type="common">Globe artichoke</name>
    <name type="synonym">Cynara scolymus</name>
    <dbReference type="NCBI Taxonomy" id="59895"/>
    <lineage>
        <taxon>Eukaryota</taxon>
        <taxon>Viridiplantae</taxon>
        <taxon>Streptophyta</taxon>
        <taxon>Embryophyta</taxon>
        <taxon>Tracheophyta</taxon>
        <taxon>Spermatophyta</taxon>
        <taxon>Magnoliopsida</taxon>
        <taxon>eudicotyledons</taxon>
        <taxon>Gunneridae</taxon>
        <taxon>Pentapetalae</taxon>
        <taxon>asterids</taxon>
        <taxon>campanulids</taxon>
        <taxon>Asterales</taxon>
        <taxon>Asteraceae</taxon>
        <taxon>Carduoideae</taxon>
        <taxon>Cardueae</taxon>
        <taxon>Carduinae</taxon>
        <taxon>Cynara</taxon>
    </lineage>
</organism>
<keyword evidence="4" id="KW-0539">Nucleus</keyword>
<dbReference type="AlphaFoldDB" id="A0A103XGA1"/>
<dbReference type="OMA" id="ENSTQCA"/>
<dbReference type="Pfam" id="PF12174">
    <property type="entry name" value="RST"/>
    <property type="match status" value="1"/>
</dbReference>
<feature type="domain" description="WWE" evidence="6">
    <location>
        <begin position="72"/>
        <end position="147"/>
    </location>
</feature>
<dbReference type="InterPro" id="IPR012317">
    <property type="entry name" value="Poly(ADP-ribose)pol_cat_dom"/>
</dbReference>
<dbReference type="Pfam" id="PF23467">
    <property type="entry name" value="WWE_5"/>
    <property type="match status" value="1"/>
</dbReference>
<protein>
    <submittedName>
        <fullName evidence="9">Poly(ADP-ribose) polymerase, catalytic domain-containing protein</fullName>
    </submittedName>
</protein>
<dbReference type="GO" id="GO:0003950">
    <property type="term" value="F:NAD+ poly-ADP-ribosyltransferase activity"/>
    <property type="evidence" value="ECO:0007669"/>
    <property type="project" value="InterPro"/>
</dbReference>
<keyword evidence="2" id="KW-0217">Developmental protein</keyword>
<dbReference type="SUPFAM" id="SSF117839">
    <property type="entry name" value="WWE domain"/>
    <property type="match status" value="1"/>
</dbReference>